<dbReference type="GO" id="GO:0003777">
    <property type="term" value="F:microtubule motor activity"/>
    <property type="evidence" value="ECO:0007669"/>
    <property type="project" value="InterPro"/>
</dbReference>
<dbReference type="FunFam" id="3.40.850.10:FF:000057">
    <property type="entry name" value="kinesin-like protein KIN-14R"/>
    <property type="match status" value="1"/>
</dbReference>
<dbReference type="Gene3D" id="3.40.850.10">
    <property type="entry name" value="Kinesin motor domain"/>
    <property type="match status" value="1"/>
</dbReference>
<feature type="compositionally biased region" description="Polar residues" evidence="9">
    <location>
        <begin position="875"/>
        <end position="897"/>
    </location>
</feature>
<dbReference type="PROSITE" id="PS00411">
    <property type="entry name" value="KINESIN_MOTOR_1"/>
    <property type="match status" value="1"/>
</dbReference>
<feature type="coiled-coil region" evidence="8">
    <location>
        <begin position="293"/>
        <end position="383"/>
    </location>
</feature>
<feature type="coiled-coil region" evidence="8">
    <location>
        <begin position="786"/>
        <end position="841"/>
    </location>
</feature>
<proteinExistence type="inferred from homology"/>
<keyword evidence="6 7" id="KW-0505">Motor protein</keyword>
<dbReference type="GO" id="GO:0005524">
    <property type="term" value="F:ATP binding"/>
    <property type="evidence" value="ECO:0007669"/>
    <property type="project" value="UniProtKB-UniRule"/>
</dbReference>
<evidence type="ECO:0000256" key="7">
    <source>
        <dbReference type="PROSITE-ProRule" id="PRU00283"/>
    </source>
</evidence>
<evidence type="ECO:0000313" key="12">
    <source>
        <dbReference type="Proteomes" id="UP000886595"/>
    </source>
</evidence>
<dbReference type="OrthoDB" id="3176171at2759"/>
<dbReference type="SMART" id="SM00129">
    <property type="entry name" value="KISc"/>
    <property type="match status" value="1"/>
</dbReference>
<dbReference type="Gene3D" id="2.60.120.430">
    <property type="entry name" value="Galactose-binding lectin"/>
    <property type="match status" value="1"/>
</dbReference>
<sequence>MADLDSYCELSNDVVDMEQSSDPVALGFRLASPDLVSCSASPDIPRGSRYVDSPEIAKKLRFSTELSLENGIDGRKTRSVKFSAINQTFEFELSPESSFELPSPPGNTTTPVMSINSGSTSEDVSVGDVTFLKDELFSGGGTVMTDDVVGNEEEALLYQTARVGDFAYTFKALDPGDYFIDLHFAEIEFTEGPAGVISGLDLFSQVGANTPFVMSDLRMLVGLEGELSIRLEGVTGAAILSGISIRKEAMATYVEDTGVLAVKGKTDTVLSLPPQEHVDCRREEETHEVSNDCELQKKEMADMKRMVDELKQENQRKSRECEEALNSLRELQNELMRKSMHVGSLAFAVEGQVKEKSRWFSTLRDLTRKLKIMKMEQIKLLEEASRYKSLVQDINEFSSHIHSRVKHDAQLHENLKAKFVEGEKERKELYNKILELKGNIRVFCRCRPLNFEEIEAGVSMGIDVESTKNGEVIVMSNGFPKKSFKFDSVFGPNASQADVFEDTAPFATSVIDGYNVCIFAYGQTGTGKTFTMEGTPDNRGVNYRTLKNLFEIMKERENRYSYEISVSVLEVYNEQIRDLLVPASQNASAAKRFEIRQVNEGSHHVPGLVEARVSTIEEVWEVLKTGSNARAVGKTTANEHSSRSHCIHCVMVKGENLLNGECTKSKLWLVDLAGSERVAKTEVQGERLKETQNINKSLSALGDVIYALANKSSHIPFRNSKLTHLLQDSLGGDSKTLMFVQISPNEKDNSETLCSLNFASRVRGIELGPAKKQLDNTELLKYKQMVEKWKQDMKGKDEQMRKMEETMLGLEAKVKERDTKNKTLQEKIKELESQLLVERKLARQHVDTKIAEQQTKQQNEDETNTSKRPPFANILSGSNKTSNETASSKETVSNSSYDLPPLPNGGLKYNDLTEKENNPDMVERLQIPKRTGRFSVGPKRILPAPAPRRSTLAPMPCLPITSTSPLRPSRQPTITNSPDEKSGTNQSPCTSPKLHKSNRKRRSMQKRTQTKSTPRQQQQQPLRRGGINVGMEKVRLSIGSRGKLAHRVLLTNARKAGLKETPLKQTQKEKERWI</sequence>
<evidence type="ECO:0000256" key="1">
    <source>
        <dbReference type="ARBA" id="ARBA00010899"/>
    </source>
</evidence>
<feature type="region of interest" description="Disordered" evidence="9">
    <location>
        <begin position="848"/>
        <end position="1031"/>
    </location>
</feature>
<protein>
    <recommendedName>
        <fullName evidence="10">Kinesin motor domain-containing protein</fullName>
    </recommendedName>
</protein>
<evidence type="ECO:0000256" key="6">
    <source>
        <dbReference type="ARBA" id="ARBA00023175"/>
    </source>
</evidence>
<feature type="compositionally biased region" description="Basic residues" evidence="9">
    <location>
        <begin position="993"/>
        <end position="1009"/>
    </location>
</feature>
<accession>A0A8X7W3I5</accession>
<keyword evidence="3 7" id="KW-0547">Nucleotide-binding</keyword>
<dbReference type="AlphaFoldDB" id="A0A8X7W3I5"/>
<comment type="similarity">
    <text evidence="1">Belongs to the TRAFAC class myosin-kinesin ATPase superfamily. Kinesin family. KIN-14 subfamily.</text>
</comment>
<organism evidence="11 12">
    <name type="scientific">Brassica carinata</name>
    <name type="common">Ethiopian mustard</name>
    <name type="synonym">Abyssinian cabbage</name>
    <dbReference type="NCBI Taxonomy" id="52824"/>
    <lineage>
        <taxon>Eukaryota</taxon>
        <taxon>Viridiplantae</taxon>
        <taxon>Streptophyta</taxon>
        <taxon>Embryophyta</taxon>
        <taxon>Tracheophyta</taxon>
        <taxon>Spermatophyta</taxon>
        <taxon>Magnoliopsida</taxon>
        <taxon>eudicotyledons</taxon>
        <taxon>Gunneridae</taxon>
        <taxon>Pentapetalae</taxon>
        <taxon>rosids</taxon>
        <taxon>malvids</taxon>
        <taxon>Brassicales</taxon>
        <taxon>Brassicaceae</taxon>
        <taxon>Brassiceae</taxon>
        <taxon>Brassica</taxon>
    </lineage>
</organism>
<dbReference type="PANTHER" id="PTHR47972">
    <property type="entry name" value="KINESIN-LIKE PROTEIN KLP-3"/>
    <property type="match status" value="1"/>
</dbReference>
<dbReference type="InterPro" id="IPR027417">
    <property type="entry name" value="P-loop_NTPase"/>
</dbReference>
<feature type="compositionally biased region" description="Basic and acidic residues" evidence="9">
    <location>
        <begin position="911"/>
        <end position="923"/>
    </location>
</feature>
<dbReference type="GO" id="GO:0005874">
    <property type="term" value="C:microtubule"/>
    <property type="evidence" value="ECO:0007669"/>
    <property type="project" value="UniProtKB-KW"/>
</dbReference>
<feature type="compositionally biased region" description="Polar residues" evidence="9">
    <location>
        <begin position="960"/>
        <end position="990"/>
    </location>
</feature>
<keyword evidence="5 8" id="KW-0175">Coiled coil</keyword>
<gene>
    <name evidence="11" type="ORF">Bca52824_014968</name>
</gene>
<dbReference type="Proteomes" id="UP000886595">
    <property type="component" value="Unassembled WGS sequence"/>
</dbReference>
<dbReference type="PANTHER" id="PTHR47972:SF35">
    <property type="entry name" value="KINESIN-LIKE PROTEIN KIN-14Q"/>
    <property type="match status" value="1"/>
</dbReference>
<dbReference type="EMBL" id="JAAMPC010000003">
    <property type="protein sequence ID" value="KAG2321755.1"/>
    <property type="molecule type" value="Genomic_DNA"/>
</dbReference>
<reference evidence="11 12" key="1">
    <citation type="submission" date="2020-02" db="EMBL/GenBank/DDBJ databases">
        <authorList>
            <person name="Ma Q."/>
            <person name="Huang Y."/>
            <person name="Song X."/>
            <person name="Pei D."/>
        </authorList>
    </citation>
    <scope>NUCLEOTIDE SEQUENCE [LARGE SCALE GENOMIC DNA]</scope>
    <source>
        <strain evidence="11">Sxm20200214</strain>
        <tissue evidence="11">Leaf</tissue>
    </source>
</reference>
<dbReference type="GO" id="GO:0007018">
    <property type="term" value="P:microtubule-based movement"/>
    <property type="evidence" value="ECO:0007669"/>
    <property type="project" value="InterPro"/>
</dbReference>
<name>A0A8X7W3I5_BRACI</name>
<evidence type="ECO:0000256" key="3">
    <source>
        <dbReference type="ARBA" id="ARBA00022741"/>
    </source>
</evidence>
<dbReference type="PRINTS" id="PR00380">
    <property type="entry name" value="KINESINHEAVY"/>
</dbReference>
<dbReference type="PROSITE" id="PS50067">
    <property type="entry name" value="KINESIN_MOTOR_2"/>
    <property type="match status" value="1"/>
</dbReference>
<comment type="caution">
    <text evidence="11">The sequence shown here is derived from an EMBL/GenBank/DDBJ whole genome shotgun (WGS) entry which is preliminary data.</text>
</comment>
<evidence type="ECO:0000256" key="4">
    <source>
        <dbReference type="ARBA" id="ARBA00022840"/>
    </source>
</evidence>
<dbReference type="InterPro" id="IPR001752">
    <property type="entry name" value="Kinesin_motor_dom"/>
</dbReference>
<evidence type="ECO:0000259" key="10">
    <source>
        <dbReference type="PROSITE" id="PS50067"/>
    </source>
</evidence>
<evidence type="ECO:0000256" key="8">
    <source>
        <dbReference type="SAM" id="Coils"/>
    </source>
</evidence>
<dbReference type="GO" id="GO:0008017">
    <property type="term" value="F:microtubule binding"/>
    <property type="evidence" value="ECO:0007669"/>
    <property type="project" value="InterPro"/>
</dbReference>
<evidence type="ECO:0000256" key="9">
    <source>
        <dbReference type="SAM" id="MobiDB-lite"/>
    </source>
</evidence>
<evidence type="ECO:0000256" key="2">
    <source>
        <dbReference type="ARBA" id="ARBA00022701"/>
    </source>
</evidence>
<dbReference type="CDD" id="cd01366">
    <property type="entry name" value="KISc_C_terminal"/>
    <property type="match status" value="1"/>
</dbReference>
<evidence type="ECO:0000256" key="5">
    <source>
        <dbReference type="ARBA" id="ARBA00023054"/>
    </source>
</evidence>
<keyword evidence="12" id="KW-1185">Reference proteome</keyword>
<dbReference type="InterPro" id="IPR027640">
    <property type="entry name" value="Kinesin-like_fam"/>
</dbReference>
<dbReference type="Pfam" id="PF11721">
    <property type="entry name" value="Malectin"/>
    <property type="match status" value="1"/>
</dbReference>
<dbReference type="Pfam" id="PF00225">
    <property type="entry name" value="Kinesin"/>
    <property type="match status" value="1"/>
</dbReference>
<evidence type="ECO:0000313" key="11">
    <source>
        <dbReference type="EMBL" id="KAG2321755.1"/>
    </source>
</evidence>
<keyword evidence="2" id="KW-0493">Microtubule</keyword>
<feature type="binding site" evidence="7">
    <location>
        <begin position="522"/>
        <end position="529"/>
    </location>
    <ligand>
        <name>ATP</name>
        <dbReference type="ChEBI" id="CHEBI:30616"/>
    </ligand>
</feature>
<feature type="domain" description="Kinesin motor" evidence="10">
    <location>
        <begin position="439"/>
        <end position="765"/>
    </location>
</feature>
<dbReference type="SUPFAM" id="SSF52540">
    <property type="entry name" value="P-loop containing nucleoside triphosphate hydrolases"/>
    <property type="match status" value="1"/>
</dbReference>
<dbReference type="InterPro" id="IPR019821">
    <property type="entry name" value="Kinesin_motor_CS"/>
</dbReference>
<feature type="compositionally biased region" description="Low complexity" evidence="9">
    <location>
        <begin position="1010"/>
        <end position="1021"/>
    </location>
</feature>
<dbReference type="InterPro" id="IPR036961">
    <property type="entry name" value="Kinesin_motor_dom_sf"/>
</dbReference>
<keyword evidence="4 7" id="KW-0067">ATP-binding</keyword>
<dbReference type="InterPro" id="IPR021720">
    <property type="entry name" value="Malectin_dom"/>
</dbReference>